<dbReference type="RefSeq" id="WP_190724415.1">
    <property type="nucleotide sequence ID" value="NZ_CP061539.1"/>
</dbReference>
<name>A0A7H2BD08_9MICC</name>
<dbReference type="GeneID" id="96624593"/>
<gene>
    <name evidence="1" type="ORF">IDM49_10120</name>
</gene>
<dbReference type="EMBL" id="CP061539">
    <property type="protein sequence ID" value="QNV37554.1"/>
    <property type="molecule type" value="Genomic_DNA"/>
</dbReference>
<dbReference type="Proteomes" id="UP000516404">
    <property type="component" value="Chromosome"/>
</dbReference>
<dbReference type="KEGG" id="rter:IDM49_10120"/>
<dbReference type="AlphaFoldDB" id="A0A7H2BD08"/>
<accession>A0A7H2BD08</accession>
<evidence type="ECO:0000313" key="2">
    <source>
        <dbReference type="Proteomes" id="UP000516404"/>
    </source>
</evidence>
<protein>
    <submittedName>
        <fullName evidence="1">Uncharacterized protein</fullName>
    </submittedName>
</protein>
<organism evidence="1 2">
    <name type="scientific">Rothia terrae</name>
    <dbReference type="NCBI Taxonomy" id="396015"/>
    <lineage>
        <taxon>Bacteria</taxon>
        <taxon>Bacillati</taxon>
        <taxon>Actinomycetota</taxon>
        <taxon>Actinomycetes</taxon>
        <taxon>Micrococcales</taxon>
        <taxon>Micrococcaceae</taxon>
        <taxon>Rothia</taxon>
    </lineage>
</organism>
<evidence type="ECO:0000313" key="1">
    <source>
        <dbReference type="EMBL" id="QNV37554.1"/>
    </source>
</evidence>
<keyword evidence="2" id="KW-1185">Reference proteome</keyword>
<reference evidence="1 2" key="1">
    <citation type="submission" date="2020-09" db="EMBL/GenBank/DDBJ databases">
        <title>Investigation of environmental microbes.</title>
        <authorList>
            <person name="Ou Y."/>
            <person name="Kang Q."/>
        </authorList>
    </citation>
    <scope>NUCLEOTIDE SEQUENCE [LARGE SCALE GENOMIC DNA]</scope>
    <source>
        <strain evidence="1 2">KJZ-14</strain>
    </source>
</reference>
<proteinExistence type="predicted"/>
<sequence length="91" mass="10223">MARVLALETVQTLTAKHRFLYHVQQLPPGTEFTSDDLHEVIGETSTPQEWGTYFKSPEFRALAEPAGAAVSQRNGNLIRIWRIKDTLEVAA</sequence>